<dbReference type="KEGG" id="chq:AQ619_00095"/>
<evidence type="ECO:0000259" key="1">
    <source>
        <dbReference type="Pfam" id="PF00814"/>
    </source>
</evidence>
<dbReference type="InterPro" id="IPR022496">
    <property type="entry name" value="T6A_TsaB"/>
</dbReference>
<dbReference type="Proteomes" id="UP000056905">
    <property type="component" value="Chromosome"/>
</dbReference>
<dbReference type="SUPFAM" id="SSF53067">
    <property type="entry name" value="Actin-like ATPase domain"/>
    <property type="match status" value="2"/>
</dbReference>
<dbReference type="PANTHER" id="PTHR11735">
    <property type="entry name" value="TRNA N6-ADENOSINE THREONYLCARBAMOYLTRANSFERASE"/>
    <property type="match status" value="1"/>
</dbReference>
<dbReference type="STRING" id="69395.AQ619_00095"/>
<dbReference type="InterPro" id="IPR000905">
    <property type="entry name" value="Gcp-like_dom"/>
</dbReference>
<dbReference type="InterPro" id="IPR043129">
    <property type="entry name" value="ATPase_NBD"/>
</dbReference>
<accession>A0A0P0P3U1</accession>
<keyword evidence="3" id="KW-1185">Reference proteome</keyword>
<dbReference type="AlphaFoldDB" id="A0A0P0P3U1"/>
<sequence>MILAIDTCLGASSVAILAGDQMLAARTEPMTRGHQERIGVLAREVALEAGVAFSDLTRIGVTIGPGSFTGLRVGLAFAKGLATALSIPCIGVSTLEALAHGTPGFVAAVLDARMSQVYLQVFDGRIALMAPDALDLGSAAARLAELHGGQAVTLIGSGAPLLAETFPRATILTPAAPDPVAIARLAAARPVPLHSPRPLYLRAPYATLPAGPVAS</sequence>
<dbReference type="Gene3D" id="3.30.420.40">
    <property type="match status" value="2"/>
</dbReference>
<name>A0A0P0P3U1_9CAUL</name>
<dbReference type="OrthoDB" id="9809995at2"/>
<proteinExistence type="predicted"/>
<dbReference type="CDD" id="cd24032">
    <property type="entry name" value="ASKHA_NBD_TsaB"/>
    <property type="match status" value="1"/>
</dbReference>
<gene>
    <name evidence="2" type="ORF">AQ619_00095</name>
</gene>
<dbReference type="EMBL" id="CP013002">
    <property type="protein sequence ID" value="ALL15124.1"/>
    <property type="molecule type" value="Genomic_DNA"/>
</dbReference>
<feature type="domain" description="Gcp-like" evidence="1">
    <location>
        <begin position="31"/>
        <end position="135"/>
    </location>
</feature>
<dbReference type="NCBIfam" id="TIGR03725">
    <property type="entry name" value="T6A_YeaZ"/>
    <property type="match status" value="1"/>
</dbReference>
<evidence type="ECO:0000313" key="3">
    <source>
        <dbReference type="Proteomes" id="UP000056905"/>
    </source>
</evidence>
<reference evidence="2 3" key="1">
    <citation type="submission" date="2015-10" db="EMBL/GenBank/DDBJ databases">
        <title>Conservation of the essential genome among Caulobacter and Brevundimonas species.</title>
        <authorList>
            <person name="Scott D."/>
            <person name="Ely B."/>
        </authorList>
    </citation>
    <scope>NUCLEOTIDE SEQUENCE [LARGE SCALE GENOMIC DNA]</scope>
    <source>
        <strain evidence="2 3">CB4</strain>
    </source>
</reference>
<organism evidence="2 3">
    <name type="scientific">Caulobacter henricii</name>
    <dbReference type="NCBI Taxonomy" id="69395"/>
    <lineage>
        <taxon>Bacteria</taxon>
        <taxon>Pseudomonadati</taxon>
        <taxon>Pseudomonadota</taxon>
        <taxon>Alphaproteobacteria</taxon>
        <taxon>Caulobacterales</taxon>
        <taxon>Caulobacteraceae</taxon>
        <taxon>Caulobacter</taxon>
    </lineage>
</organism>
<evidence type="ECO:0000313" key="2">
    <source>
        <dbReference type="EMBL" id="ALL15124.1"/>
    </source>
</evidence>
<dbReference type="GO" id="GO:0002949">
    <property type="term" value="P:tRNA threonylcarbamoyladenosine modification"/>
    <property type="evidence" value="ECO:0007669"/>
    <property type="project" value="InterPro"/>
</dbReference>
<protein>
    <submittedName>
        <fullName evidence="2">tRNA threonylcarbamoyladenosine biosynthesis protein TsaB</fullName>
    </submittedName>
</protein>
<dbReference type="RefSeq" id="WP_062151060.1">
    <property type="nucleotide sequence ID" value="NZ_CP013002.1"/>
</dbReference>
<dbReference type="PANTHER" id="PTHR11735:SF11">
    <property type="entry name" value="TRNA THREONYLCARBAMOYLADENOSINE BIOSYNTHESIS PROTEIN TSAB"/>
    <property type="match status" value="1"/>
</dbReference>
<dbReference type="Pfam" id="PF00814">
    <property type="entry name" value="TsaD"/>
    <property type="match status" value="1"/>
</dbReference>
<dbReference type="GO" id="GO:0005829">
    <property type="term" value="C:cytosol"/>
    <property type="evidence" value="ECO:0007669"/>
    <property type="project" value="TreeGrafter"/>
</dbReference>